<proteinExistence type="predicted"/>
<sequence length="243" mass="27767">MSHNFQFLTWEDVKNLDKEKTVILLPLGSIEQHGPQNPIGTDYLISSYIAEKSSEKNPMAYCLPPIPVGVSSHHRNFPGTLWFSPEVFRSIIKEIFLALKHHGFKKIIVVNGHGGNTASIMEVIGEFNDKHDFVSLLFEWWKDEKILEEVIGHSQVIHADEVETSVIWAVNEEYVKKEKFENLTSSPKWGRYIGDLFLSSRTDQFTESGIAGALNNISRENGLKILEECIKKLDRHIDLLSKY</sequence>
<dbReference type="InterPro" id="IPR024087">
    <property type="entry name" value="Creatininase-like_sf"/>
</dbReference>
<keyword evidence="4" id="KW-0862">Zinc</keyword>
<dbReference type="Proteomes" id="UP001201020">
    <property type="component" value="Chromosome"/>
</dbReference>
<dbReference type="Gene3D" id="3.40.50.10310">
    <property type="entry name" value="Creatininase"/>
    <property type="match status" value="1"/>
</dbReference>
<comment type="cofactor">
    <cofactor evidence="1">
        <name>Zn(2+)</name>
        <dbReference type="ChEBI" id="CHEBI:29105"/>
    </cofactor>
</comment>
<name>A0A9Y1FLR5_9ARCH</name>
<evidence type="ECO:0000256" key="1">
    <source>
        <dbReference type="ARBA" id="ARBA00001947"/>
    </source>
</evidence>
<dbReference type="GO" id="GO:0046872">
    <property type="term" value="F:metal ion binding"/>
    <property type="evidence" value="ECO:0007669"/>
    <property type="project" value="UniProtKB-KW"/>
</dbReference>
<dbReference type="GO" id="GO:0016811">
    <property type="term" value="F:hydrolase activity, acting on carbon-nitrogen (but not peptide) bonds, in linear amides"/>
    <property type="evidence" value="ECO:0007669"/>
    <property type="project" value="TreeGrafter"/>
</dbReference>
<dbReference type="PANTHER" id="PTHR35005">
    <property type="entry name" value="3-DEHYDRO-SCYLLO-INOSOSE HYDROLASE"/>
    <property type="match status" value="1"/>
</dbReference>
<reference evidence="5" key="1">
    <citation type="journal article" date="2022" name="Nat. Microbiol.">
        <title>Unique mobile elements and scalable gene flow at the prokaryote-eukaryote boundary revealed by circularized Asgard archaea genomes.</title>
        <authorList>
            <person name="Wu F."/>
            <person name="Speth D.R."/>
            <person name="Philosof A."/>
            <person name="Cremiere A."/>
            <person name="Narayanan A."/>
            <person name="Barco R.A."/>
            <person name="Connon S.A."/>
            <person name="Amend J.P."/>
            <person name="Antoshechkin I.A."/>
            <person name="Orphan V.J."/>
        </authorList>
    </citation>
    <scope>NUCLEOTIDE SEQUENCE</scope>
    <source>
        <strain evidence="5">PM71</strain>
    </source>
</reference>
<keyword evidence="2" id="KW-0479">Metal-binding</keyword>
<evidence type="ECO:0000256" key="3">
    <source>
        <dbReference type="ARBA" id="ARBA00022801"/>
    </source>
</evidence>
<accession>A0A9Y1FLR5</accession>
<dbReference type="GO" id="GO:0009231">
    <property type="term" value="P:riboflavin biosynthetic process"/>
    <property type="evidence" value="ECO:0007669"/>
    <property type="project" value="TreeGrafter"/>
</dbReference>
<evidence type="ECO:0000313" key="5">
    <source>
        <dbReference type="EMBL" id="UJG41650.1"/>
    </source>
</evidence>
<organism evidence="5">
    <name type="scientific">Candidatus Heimdallarchaeum aukensis</name>
    <dbReference type="NCBI Taxonomy" id="2876573"/>
    <lineage>
        <taxon>Archaea</taxon>
        <taxon>Promethearchaeati</taxon>
        <taxon>Candidatus Heimdallarchaeota</taxon>
        <taxon>Candidatus Heimdallarchaeia (ex Rinke et al. 2021) (nom. nud.)</taxon>
        <taxon>Candidatus Heimdallarchaeales</taxon>
        <taxon>Candidatus Heimdallarchaeaceae</taxon>
        <taxon>Candidatus Heimdallarchaeum</taxon>
    </lineage>
</organism>
<dbReference type="AlphaFoldDB" id="A0A9Y1FLR5"/>
<dbReference type="InterPro" id="IPR003785">
    <property type="entry name" value="Creatininase/forma_Hydrolase"/>
</dbReference>
<dbReference type="EMBL" id="CP084166">
    <property type="protein sequence ID" value="UJG41650.1"/>
    <property type="molecule type" value="Genomic_DNA"/>
</dbReference>
<protein>
    <submittedName>
        <fullName evidence="5">Creatininase family protein</fullName>
    </submittedName>
</protein>
<gene>
    <name evidence="5" type="ORF">K9W45_04085</name>
</gene>
<keyword evidence="3" id="KW-0378">Hydrolase</keyword>
<dbReference type="Pfam" id="PF02633">
    <property type="entry name" value="Creatininase"/>
    <property type="match status" value="1"/>
</dbReference>
<dbReference type="PANTHER" id="PTHR35005:SF1">
    <property type="entry name" value="2-AMINO-5-FORMYLAMINO-6-RIBOSYLAMINOPYRIMIDIN-4(3H)-ONE 5'-MONOPHOSPHATE DEFORMYLASE"/>
    <property type="match status" value="1"/>
</dbReference>
<dbReference type="SUPFAM" id="SSF102215">
    <property type="entry name" value="Creatininase"/>
    <property type="match status" value="1"/>
</dbReference>
<evidence type="ECO:0000256" key="2">
    <source>
        <dbReference type="ARBA" id="ARBA00022723"/>
    </source>
</evidence>
<evidence type="ECO:0000256" key="4">
    <source>
        <dbReference type="ARBA" id="ARBA00022833"/>
    </source>
</evidence>